<keyword evidence="9 10" id="KW-0030">Aminoacyl-tRNA synthetase</keyword>
<reference evidence="13" key="2">
    <citation type="submission" date="2020-09" db="EMBL/GenBank/DDBJ databases">
        <authorList>
            <person name="Sun Q."/>
            <person name="Kim S."/>
        </authorList>
    </citation>
    <scope>NUCLEOTIDE SEQUENCE</scope>
    <source>
        <strain evidence="13">KCTC 32296</strain>
    </source>
</reference>
<evidence type="ECO:0000256" key="2">
    <source>
        <dbReference type="ARBA" id="ARBA00011245"/>
    </source>
</evidence>
<evidence type="ECO:0000256" key="10">
    <source>
        <dbReference type="HAMAP-Rule" id="MF_00041"/>
    </source>
</evidence>
<dbReference type="SUPFAM" id="SSF47323">
    <property type="entry name" value="Anticodon-binding domain of a subclass of class I aminoacyl-tRNA synthetases"/>
    <property type="match status" value="1"/>
</dbReference>
<dbReference type="InterPro" id="IPR056411">
    <property type="entry name" value="CysS_C"/>
</dbReference>
<dbReference type="GO" id="GO:0008270">
    <property type="term" value="F:zinc ion binding"/>
    <property type="evidence" value="ECO:0007669"/>
    <property type="project" value="UniProtKB-UniRule"/>
</dbReference>
<dbReference type="SUPFAM" id="SSF52374">
    <property type="entry name" value="Nucleotidylyl transferase"/>
    <property type="match status" value="1"/>
</dbReference>
<dbReference type="EC" id="6.1.1.16" evidence="10"/>
<dbReference type="Gene3D" id="1.20.120.1910">
    <property type="entry name" value="Cysteine-tRNA ligase, C-terminal anti-codon recognition domain"/>
    <property type="match status" value="1"/>
</dbReference>
<comment type="catalytic activity">
    <reaction evidence="10">
        <text>tRNA(Cys) + L-cysteine + ATP = L-cysteinyl-tRNA(Cys) + AMP + diphosphate</text>
        <dbReference type="Rhea" id="RHEA:17773"/>
        <dbReference type="Rhea" id="RHEA-COMP:9661"/>
        <dbReference type="Rhea" id="RHEA-COMP:9679"/>
        <dbReference type="ChEBI" id="CHEBI:30616"/>
        <dbReference type="ChEBI" id="CHEBI:33019"/>
        <dbReference type="ChEBI" id="CHEBI:35235"/>
        <dbReference type="ChEBI" id="CHEBI:78442"/>
        <dbReference type="ChEBI" id="CHEBI:78517"/>
        <dbReference type="ChEBI" id="CHEBI:456215"/>
        <dbReference type="EC" id="6.1.1.16"/>
    </reaction>
</comment>
<dbReference type="HAMAP" id="MF_00041">
    <property type="entry name" value="Cys_tRNA_synth"/>
    <property type="match status" value="1"/>
</dbReference>
<reference evidence="13" key="1">
    <citation type="journal article" date="2014" name="Int. J. Syst. Evol. Microbiol.">
        <title>Complete genome sequence of Corynebacterium casei LMG S-19264T (=DSM 44701T), isolated from a smear-ripened cheese.</title>
        <authorList>
            <consortium name="US DOE Joint Genome Institute (JGI-PGF)"/>
            <person name="Walter F."/>
            <person name="Albersmeier A."/>
            <person name="Kalinowski J."/>
            <person name="Ruckert C."/>
        </authorList>
    </citation>
    <scope>NUCLEOTIDE SEQUENCE</scope>
    <source>
        <strain evidence="13">KCTC 32296</strain>
    </source>
</reference>
<feature type="domain" description="tRNA synthetases class I catalytic" evidence="11">
    <location>
        <begin position="16"/>
        <end position="331"/>
    </location>
</feature>
<keyword evidence="14" id="KW-1185">Reference proteome</keyword>
<dbReference type="NCBIfam" id="TIGR00435">
    <property type="entry name" value="cysS"/>
    <property type="match status" value="1"/>
</dbReference>
<dbReference type="InterPro" id="IPR032678">
    <property type="entry name" value="tRNA-synt_1_cat_dom"/>
</dbReference>
<gene>
    <name evidence="10 13" type="primary">cysS</name>
    <name evidence="13" type="ORF">GCM10011273_08770</name>
</gene>
<keyword evidence="8 10" id="KW-0648">Protein biosynthesis</keyword>
<dbReference type="InterPro" id="IPR014729">
    <property type="entry name" value="Rossmann-like_a/b/a_fold"/>
</dbReference>
<comment type="similarity">
    <text evidence="1 10">Belongs to the class-I aminoacyl-tRNA synthetase family.</text>
</comment>
<accession>A0A918UQ24</accession>
<sequence>MKLTIYDTLERKKREFEPKNPERVTLYVCGPTVYNYAHIGNARPVVVFDVLYRLLRHIYGEDHVVYARNITDVDDKINKKAMDEGVDISVITNKFADIYNADMAALNALPPTYQPRATDHMPDMVAMIEKLIERKAAYVTDDGEVLFRVADYDAGSGRYGKLSGRSLDDMIAGARVEVAENKDDAADFVLWKPSKRGEPVWPGPRNPETGDVLPGRPGWHIECSAMSEAVLTLPIDIHGGGQDLIFPHHTNEIAQSCATHGHDDPAAYARYWMHNGFLDMSGEKMSKSLGNVVLVHDLTQQYPGEVIRWALLSGHYRSPLNWTTELLEQSRKELDYLYGILLRHENVVAWAPSDEQTREKRESVLLSSLLDDLNISDAKARLFNLKGDEGIDLAHKLEHLANPNVDRTADAAEVAPTAASLVKHDLLLLAKVLGILQTDPEVWFKGGASDDLTAKVEALLVARTEARAAKNWAEADRIRDELNALNIEVMDSPTGATWKLKAGV</sequence>
<keyword evidence="6 10" id="KW-0862">Zinc</keyword>
<proteinExistence type="inferred from homology"/>
<feature type="binding site" evidence="10">
    <location>
        <position position="287"/>
    </location>
    <ligand>
        <name>ATP</name>
        <dbReference type="ChEBI" id="CHEBI:30616"/>
    </ligand>
</feature>
<keyword evidence="10" id="KW-0963">Cytoplasm</keyword>
<dbReference type="InterPro" id="IPR015803">
    <property type="entry name" value="Cys-tRNA-ligase"/>
</dbReference>
<keyword evidence="7 10" id="KW-0067">ATP-binding</keyword>
<feature type="binding site" evidence="10">
    <location>
        <position position="29"/>
    </location>
    <ligand>
        <name>Zn(2+)</name>
        <dbReference type="ChEBI" id="CHEBI:29105"/>
    </ligand>
</feature>
<dbReference type="InterPro" id="IPR024909">
    <property type="entry name" value="Cys-tRNA/MSH_ligase"/>
</dbReference>
<dbReference type="GO" id="GO:0004817">
    <property type="term" value="F:cysteine-tRNA ligase activity"/>
    <property type="evidence" value="ECO:0007669"/>
    <property type="project" value="UniProtKB-UniRule"/>
</dbReference>
<comment type="subunit">
    <text evidence="2 10">Monomer.</text>
</comment>
<evidence type="ECO:0000256" key="8">
    <source>
        <dbReference type="ARBA" id="ARBA00022917"/>
    </source>
</evidence>
<evidence type="ECO:0000313" key="14">
    <source>
        <dbReference type="Proteomes" id="UP000662572"/>
    </source>
</evidence>
<feature type="short sequence motif" description="'HIGH' region" evidence="10">
    <location>
        <begin position="31"/>
        <end position="41"/>
    </location>
</feature>
<name>A0A918UQ24_9CAUL</name>
<evidence type="ECO:0000256" key="1">
    <source>
        <dbReference type="ARBA" id="ARBA00005594"/>
    </source>
</evidence>
<dbReference type="PANTHER" id="PTHR10890">
    <property type="entry name" value="CYSTEINYL-TRNA SYNTHETASE"/>
    <property type="match status" value="1"/>
</dbReference>
<feature type="binding site" evidence="10">
    <location>
        <position position="252"/>
    </location>
    <ligand>
        <name>Zn(2+)</name>
        <dbReference type="ChEBI" id="CHEBI:29105"/>
    </ligand>
</feature>
<feature type="short sequence motif" description="'KMSKS' region" evidence="10">
    <location>
        <begin position="284"/>
        <end position="288"/>
    </location>
</feature>
<dbReference type="PRINTS" id="PR00983">
    <property type="entry name" value="TRNASYNTHCYS"/>
</dbReference>
<evidence type="ECO:0000256" key="7">
    <source>
        <dbReference type="ARBA" id="ARBA00022840"/>
    </source>
</evidence>
<evidence type="ECO:0000259" key="12">
    <source>
        <dbReference type="Pfam" id="PF23493"/>
    </source>
</evidence>
<comment type="caution">
    <text evidence="13">The sequence shown here is derived from an EMBL/GenBank/DDBJ whole genome shotgun (WGS) entry which is preliminary data.</text>
</comment>
<comment type="cofactor">
    <cofactor evidence="10">
        <name>Zn(2+)</name>
        <dbReference type="ChEBI" id="CHEBI:29105"/>
    </cofactor>
    <text evidence="10">Binds 1 zinc ion per subunit.</text>
</comment>
<evidence type="ECO:0000313" key="13">
    <source>
        <dbReference type="EMBL" id="GGZ25615.1"/>
    </source>
</evidence>
<organism evidence="13 14">
    <name type="scientific">Asticcacaulis endophyticus</name>
    <dbReference type="NCBI Taxonomy" id="1395890"/>
    <lineage>
        <taxon>Bacteria</taxon>
        <taxon>Pseudomonadati</taxon>
        <taxon>Pseudomonadota</taxon>
        <taxon>Alphaproteobacteria</taxon>
        <taxon>Caulobacterales</taxon>
        <taxon>Caulobacteraceae</taxon>
        <taxon>Asticcacaulis</taxon>
    </lineage>
</organism>
<dbReference type="InterPro" id="IPR009080">
    <property type="entry name" value="tRNAsynth_Ia_anticodon-bd"/>
</dbReference>
<dbReference type="EMBL" id="BMZB01000001">
    <property type="protein sequence ID" value="GGZ25615.1"/>
    <property type="molecule type" value="Genomic_DNA"/>
</dbReference>
<dbReference type="RefSeq" id="WP_189485126.1">
    <property type="nucleotide sequence ID" value="NZ_BMZB01000001.1"/>
</dbReference>
<dbReference type="GO" id="GO:0005829">
    <property type="term" value="C:cytosol"/>
    <property type="evidence" value="ECO:0007669"/>
    <property type="project" value="TreeGrafter"/>
</dbReference>
<dbReference type="Gene3D" id="3.40.50.620">
    <property type="entry name" value="HUPs"/>
    <property type="match status" value="1"/>
</dbReference>
<evidence type="ECO:0000256" key="9">
    <source>
        <dbReference type="ARBA" id="ARBA00023146"/>
    </source>
</evidence>
<dbReference type="CDD" id="cd00672">
    <property type="entry name" value="CysRS_core"/>
    <property type="match status" value="1"/>
</dbReference>
<feature type="domain" description="Cysteinyl-tRNA ligase anticodon binding" evidence="12">
    <location>
        <begin position="450"/>
        <end position="498"/>
    </location>
</feature>
<keyword evidence="3 10" id="KW-0436">Ligase</keyword>
<dbReference type="PANTHER" id="PTHR10890:SF3">
    <property type="entry name" value="CYSTEINE--TRNA LIGASE, CYTOPLASMIC"/>
    <property type="match status" value="1"/>
</dbReference>
<dbReference type="Pfam" id="PF01406">
    <property type="entry name" value="tRNA-synt_1e"/>
    <property type="match status" value="1"/>
</dbReference>
<dbReference type="AlphaFoldDB" id="A0A918UQ24"/>
<dbReference type="Pfam" id="PF23493">
    <property type="entry name" value="CysS_C"/>
    <property type="match status" value="1"/>
</dbReference>
<evidence type="ECO:0000256" key="6">
    <source>
        <dbReference type="ARBA" id="ARBA00022833"/>
    </source>
</evidence>
<evidence type="ECO:0000259" key="11">
    <source>
        <dbReference type="Pfam" id="PF01406"/>
    </source>
</evidence>
<feature type="binding site" evidence="10">
    <location>
        <position position="248"/>
    </location>
    <ligand>
        <name>Zn(2+)</name>
        <dbReference type="ChEBI" id="CHEBI:29105"/>
    </ligand>
</feature>
<dbReference type="Proteomes" id="UP000662572">
    <property type="component" value="Unassembled WGS sequence"/>
</dbReference>
<evidence type="ECO:0000256" key="3">
    <source>
        <dbReference type="ARBA" id="ARBA00022598"/>
    </source>
</evidence>
<evidence type="ECO:0000256" key="4">
    <source>
        <dbReference type="ARBA" id="ARBA00022723"/>
    </source>
</evidence>
<comment type="subcellular location">
    <subcellularLocation>
        <location evidence="10">Cytoplasm</location>
    </subcellularLocation>
</comment>
<dbReference type="GO" id="GO:0006423">
    <property type="term" value="P:cysteinyl-tRNA aminoacylation"/>
    <property type="evidence" value="ECO:0007669"/>
    <property type="project" value="UniProtKB-UniRule"/>
</dbReference>
<keyword evidence="4 10" id="KW-0479">Metal-binding</keyword>
<dbReference type="GO" id="GO:0005524">
    <property type="term" value="F:ATP binding"/>
    <property type="evidence" value="ECO:0007669"/>
    <property type="project" value="UniProtKB-UniRule"/>
</dbReference>
<protein>
    <recommendedName>
        <fullName evidence="10">Cysteine--tRNA ligase</fullName>
        <ecNumber evidence="10">6.1.1.16</ecNumber>
    </recommendedName>
    <alternativeName>
        <fullName evidence="10">Cysteinyl-tRNA synthetase</fullName>
        <shortName evidence="10">CysRS</shortName>
    </alternativeName>
</protein>
<keyword evidence="5 10" id="KW-0547">Nucleotide-binding</keyword>
<feature type="binding site" evidence="10">
    <location>
        <position position="223"/>
    </location>
    <ligand>
        <name>Zn(2+)</name>
        <dbReference type="ChEBI" id="CHEBI:29105"/>
    </ligand>
</feature>
<evidence type="ECO:0000256" key="5">
    <source>
        <dbReference type="ARBA" id="ARBA00022741"/>
    </source>
</evidence>